<evidence type="ECO:0000256" key="4">
    <source>
        <dbReference type="ARBA" id="ARBA00022475"/>
    </source>
</evidence>
<dbReference type="InterPro" id="IPR032675">
    <property type="entry name" value="LRR_dom_sf"/>
</dbReference>
<dbReference type="PANTHER" id="PTHR27004:SF203">
    <property type="entry name" value="LEUCINE-RICH REPEAT-CONTAINING N-TERMINAL PLANT-TYPE DOMAIN-CONTAINING PROTEIN"/>
    <property type="match status" value="1"/>
</dbReference>
<protein>
    <submittedName>
        <fullName evidence="14">Uncharacterized protein</fullName>
    </submittedName>
</protein>
<evidence type="ECO:0000256" key="8">
    <source>
        <dbReference type="ARBA" id="ARBA00022737"/>
    </source>
</evidence>
<sequence>LHYLNLSWNSFDGPIQTSLTKLKNLEDIDLSRNNLSGAIPVAFTEMKTLKHINLSSNRLTGEVPKGGVFVTLAETTVGENPGLCGTWINLQPCPHSKHKHHPFSKK</sequence>
<keyword evidence="11" id="KW-0675">Receptor</keyword>
<evidence type="ECO:0000256" key="10">
    <source>
        <dbReference type="ARBA" id="ARBA00023136"/>
    </source>
</evidence>
<evidence type="ECO:0000313" key="14">
    <source>
        <dbReference type="EMBL" id="KAH9318985.1"/>
    </source>
</evidence>
<evidence type="ECO:0000256" key="11">
    <source>
        <dbReference type="ARBA" id="ARBA00023170"/>
    </source>
</evidence>
<feature type="non-terminal residue" evidence="14">
    <location>
        <position position="106"/>
    </location>
</feature>
<dbReference type="PANTHER" id="PTHR27004">
    <property type="entry name" value="RECEPTOR-LIKE PROTEIN 12 ISOFORM X1"/>
    <property type="match status" value="1"/>
</dbReference>
<keyword evidence="4" id="KW-1003">Cell membrane</keyword>
<evidence type="ECO:0000256" key="9">
    <source>
        <dbReference type="ARBA" id="ARBA00022989"/>
    </source>
</evidence>
<keyword evidence="9" id="KW-1133">Transmembrane helix</keyword>
<evidence type="ECO:0000313" key="15">
    <source>
        <dbReference type="Proteomes" id="UP000824469"/>
    </source>
</evidence>
<comment type="subcellular location">
    <subcellularLocation>
        <location evidence="1">Cell membrane</location>
    </subcellularLocation>
    <subcellularLocation>
        <location evidence="13">Endomembrane system</location>
        <topology evidence="13">Single-pass membrane protein</topology>
    </subcellularLocation>
    <subcellularLocation>
        <location evidence="2">Membrane</location>
        <topology evidence="2">Single-pass type I membrane protein</topology>
    </subcellularLocation>
</comment>
<dbReference type="GO" id="GO:0005886">
    <property type="term" value="C:plasma membrane"/>
    <property type="evidence" value="ECO:0007669"/>
    <property type="project" value="UniProtKB-SubCell"/>
</dbReference>
<dbReference type="OMA" id="IGMELLD"/>
<evidence type="ECO:0000256" key="6">
    <source>
        <dbReference type="ARBA" id="ARBA00022692"/>
    </source>
</evidence>
<dbReference type="EMBL" id="JAHRHJ020000004">
    <property type="protein sequence ID" value="KAH9318985.1"/>
    <property type="molecule type" value="Genomic_DNA"/>
</dbReference>
<dbReference type="PRINTS" id="PR00019">
    <property type="entry name" value="LEURICHRPT"/>
</dbReference>
<dbReference type="Pfam" id="PF13855">
    <property type="entry name" value="LRR_8"/>
    <property type="match status" value="1"/>
</dbReference>
<organism evidence="14 15">
    <name type="scientific">Taxus chinensis</name>
    <name type="common">Chinese yew</name>
    <name type="synonym">Taxus wallichiana var. chinensis</name>
    <dbReference type="NCBI Taxonomy" id="29808"/>
    <lineage>
        <taxon>Eukaryota</taxon>
        <taxon>Viridiplantae</taxon>
        <taxon>Streptophyta</taxon>
        <taxon>Embryophyta</taxon>
        <taxon>Tracheophyta</taxon>
        <taxon>Spermatophyta</taxon>
        <taxon>Pinopsida</taxon>
        <taxon>Pinidae</taxon>
        <taxon>Conifers II</taxon>
        <taxon>Cupressales</taxon>
        <taxon>Taxaceae</taxon>
        <taxon>Taxus</taxon>
    </lineage>
</organism>
<evidence type="ECO:0000256" key="13">
    <source>
        <dbReference type="ARBA" id="ARBA00037847"/>
    </source>
</evidence>
<evidence type="ECO:0000256" key="1">
    <source>
        <dbReference type="ARBA" id="ARBA00004236"/>
    </source>
</evidence>
<evidence type="ECO:0000256" key="12">
    <source>
        <dbReference type="ARBA" id="ARBA00023180"/>
    </source>
</evidence>
<comment type="similarity">
    <text evidence="3">Belongs to the RLP family.</text>
</comment>
<evidence type="ECO:0000256" key="3">
    <source>
        <dbReference type="ARBA" id="ARBA00009592"/>
    </source>
</evidence>
<evidence type="ECO:0000256" key="7">
    <source>
        <dbReference type="ARBA" id="ARBA00022729"/>
    </source>
</evidence>
<keyword evidence="10" id="KW-0472">Membrane</keyword>
<dbReference type="AlphaFoldDB" id="A0AA38GCP0"/>
<keyword evidence="8" id="KW-0677">Repeat</keyword>
<gene>
    <name evidence="14" type="ORF">KI387_020754</name>
</gene>
<dbReference type="InterPro" id="IPR001611">
    <property type="entry name" value="Leu-rich_rpt"/>
</dbReference>
<reference evidence="14 15" key="1">
    <citation type="journal article" date="2021" name="Nat. Plants">
        <title>The Taxus genome provides insights into paclitaxel biosynthesis.</title>
        <authorList>
            <person name="Xiong X."/>
            <person name="Gou J."/>
            <person name="Liao Q."/>
            <person name="Li Y."/>
            <person name="Zhou Q."/>
            <person name="Bi G."/>
            <person name="Li C."/>
            <person name="Du R."/>
            <person name="Wang X."/>
            <person name="Sun T."/>
            <person name="Guo L."/>
            <person name="Liang H."/>
            <person name="Lu P."/>
            <person name="Wu Y."/>
            <person name="Zhang Z."/>
            <person name="Ro D.K."/>
            <person name="Shang Y."/>
            <person name="Huang S."/>
            <person name="Yan J."/>
        </authorList>
    </citation>
    <scope>NUCLEOTIDE SEQUENCE [LARGE SCALE GENOMIC DNA]</scope>
    <source>
        <strain evidence="14">Ta-2019</strain>
    </source>
</reference>
<comment type="caution">
    <text evidence="14">The sequence shown here is derived from an EMBL/GenBank/DDBJ whole genome shotgun (WGS) entry which is preliminary data.</text>
</comment>
<dbReference type="Gene3D" id="3.80.10.10">
    <property type="entry name" value="Ribonuclease Inhibitor"/>
    <property type="match status" value="1"/>
</dbReference>
<dbReference type="FunFam" id="3.80.10.10:FF:000041">
    <property type="entry name" value="LRR receptor-like serine/threonine-protein kinase ERECTA"/>
    <property type="match status" value="1"/>
</dbReference>
<keyword evidence="15" id="KW-1185">Reference proteome</keyword>
<keyword evidence="5" id="KW-0433">Leucine-rich repeat</keyword>
<name>A0AA38GCP0_TAXCH</name>
<keyword evidence="12" id="KW-0325">Glycoprotein</keyword>
<feature type="non-terminal residue" evidence="14">
    <location>
        <position position="1"/>
    </location>
</feature>
<dbReference type="SUPFAM" id="SSF52058">
    <property type="entry name" value="L domain-like"/>
    <property type="match status" value="1"/>
</dbReference>
<proteinExistence type="inferred from homology"/>
<keyword evidence="6" id="KW-0812">Transmembrane</keyword>
<accession>A0AA38GCP0</accession>
<dbReference type="Proteomes" id="UP000824469">
    <property type="component" value="Unassembled WGS sequence"/>
</dbReference>
<evidence type="ECO:0000256" key="5">
    <source>
        <dbReference type="ARBA" id="ARBA00022614"/>
    </source>
</evidence>
<keyword evidence="7" id="KW-0732">Signal</keyword>
<evidence type="ECO:0000256" key="2">
    <source>
        <dbReference type="ARBA" id="ARBA00004479"/>
    </source>
</evidence>